<dbReference type="Proteomes" id="UP001497480">
    <property type="component" value="Unassembled WGS sequence"/>
</dbReference>
<feature type="compositionally biased region" description="Basic and acidic residues" evidence="1">
    <location>
        <begin position="19"/>
        <end position="28"/>
    </location>
</feature>
<evidence type="ECO:0000313" key="2">
    <source>
        <dbReference type="EMBL" id="CAL0323965.1"/>
    </source>
</evidence>
<dbReference type="AlphaFoldDB" id="A0AAV1XQ80"/>
<feature type="region of interest" description="Disordered" evidence="1">
    <location>
        <begin position="128"/>
        <end position="154"/>
    </location>
</feature>
<comment type="caution">
    <text evidence="2">The sequence shown here is derived from an EMBL/GenBank/DDBJ whole genome shotgun (WGS) entry which is preliminary data.</text>
</comment>
<accession>A0AAV1XQ80</accession>
<name>A0AAV1XQ80_LUPLU</name>
<organism evidence="2 3">
    <name type="scientific">Lupinus luteus</name>
    <name type="common">European yellow lupine</name>
    <dbReference type="NCBI Taxonomy" id="3873"/>
    <lineage>
        <taxon>Eukaryota</taxon>
        <taxon>Viridiplantae</taxon>
        <taxon>Streptophyta</taxon>
        <taxon>Embryophyta</taxon>
        <taxon>Tracheophyta</taxon>
        <taxon>Spermatophyta</taxon>
        <taxon>Magnoliopsida</taxon>
        <taxon>eudicotyledons</taxon>
        <taxon>Gunneridae</taxon>
        <taxon>Pentapetalae</taxon>
        <taxon>rosids</taxon>
        <taxon>fabids</taxon>
        <taxon>Fabales</taxon>
        <taxon>Fabaceae</taxon>
        <taxon>Papilionoideae</taxon>
        <taxon>50 kb inversion clade</taxon>
        <taxon>genistoids sensu lato</taxon>
        <taxon>core genistoids</taxon>
        <taxon>Genisteae</taxon>
        <taxon>Lupinus</taxon>
    </lineage>
</organism>
<feature type="compositionally biased region" description="Basic residues" evidence="1">
    <location>
        <begin position="1"/>
        <end position="10"/>
    </location>
</feature>
<evidence type="ECO:0000313" key="3">
    <source>
        <dbReference type="Proteomes" id="UP001497480"/>
    </source>
</evidence>
<gene>
    <name evidence="2" type="ORF">LLUT_LOCUS25025</name>
</gene>
<evidence type="ECO:0000256" key="1">
    <source>
        <dbReference type="SAM" id="MobiDB-lite"/>
    </source>
</evidence>
<sequence>MEECNKRKRVPHDSVYSEPHSKTHRVDSGSDVNSSESHLTRADSCVNSCESELTRVDSEIQEDLFNIFDDSENVAERDSAIQGLDSVIKSFEEEILAPGSGLDPRDPKSVPDSSELLQPNLGYLFEASDDELGLPPSVPESGEPGRVEPDAVDQPDAVDLSGFVDFEDDIPNYDAFGFSNEVVAECDGVAGGLAAVDELFDYSETAENLWQLESLQAM</sequence>
<dbReference type="PANTHER" id="PTHR34539:SF4">
    <property type="match status" value="1"/>
</dbReference>
<dbReference type="PANTHER" id="PTHR34539">
    <property type="entry name" value="T6J4.11 PROTEIN"/>
    <property type="match status" value="1"/>
</dbReference>
<keyword evidence="3" id="KW-1185">Reference proteome</keyword>
<reference evidence="2 3" key="1">
    <citation type="submission" date="2024-03" db="EMBL/GenBank/DDBJ databases">
        <authorList>
            <person name="Martinez-Hernandez J."/>
        </authorList>
    </citation>
    <scope>NUCLEOTIDE SEQUENCE [LARGE SCALE GENOMIC DNA]</scope>
</reference>
<dbReference type="EMBL" id="CAXHTB010000017">
    <property type="protein sequence ID" value="CAL0323965.1"/>
    <property type="molecule type" value="Genomic_DNA"/>
</dbReference>
<feature type="region of interest" description="Disordered" evidence="1">
    <location>
        <begin position="1"/>
        <end position="44"/>
    </location>
</feature>
<proteinExistence type="predicted"/>
<protein>
    <submittedName>
        <fullName evidence="2">Uncharacterized protein</fullName>
    </submittedName>
</protein>